<evidence type="ECO:0000313" key="2">
    <source>
        <dbReference type="Proteomes" id="UP000478052"/>
    </source>
</evidence>
<proteinExistence type="predicted"/>
<sequence length="75" mass="8756">MELLIANLTAWVLCDINNVRMEDRGLRAIFKNTLTITSEHEEDARIIHAMNTAFELAAKRFADDINLEVYSYQRR</sequence>
<name>A0A6G0YDE0_APHCR</name>
<protein>
    <submittedName>
        <fullName evidence="1">Uncharacterized protein</fullName>
    </submittedName>
</protein>
<gene>
    <name evidence="1" type="ORF">FWK35_00020560</name>
</gene>
<keyword evidence="2" id="KW-1185">Reference proteome</keyword>
<organism evidence="1 2">
    <name type="scientific">Aphis craccivora</name>
    <name type="common">Cowpea aphid</name>
    <dbReference type="NCBI Taxonomy" id="307492"/>
    <lineage>
        <taxon>Eukaryota</taxon>
        <taxon>Metazoa</taxon>
        <taxon>Ecdysozoa</taxon>
        <taxon>Arthropoda</taxon>
        <taxon>Hexapoda</taxon>
        <taxon>Insecta</taxon>
        <taxon>Pterygota</taxon>
        <taxon>Neoptera</taxon>
        <taxon>Paraneoptera</taxon>
        <taxon>Hemiptera</taxon>
        <taxon>Sternorrhyncha</taxon>
        <taxon>Aphidomorpha</taxon>
        <taxon>Aphidoidea</taxon>
        <taxon>Aphididae</taxon>
        <taxon>Aphidini</taxon>
        <taxon>Aphis</taxon>
        <taxon>Aphis</taxon>
    </lineage>
</organism>
<reference evidence="1 2" key="1">
    <citation type="submission" date="2019-08" db="EMBL/GenBank/DDBJ databases">
        <title>Whole genome of Aphis craccivora.</title>
        <authorList>
            <person name="Voronova N.V."/>
            <person name="Shulinski R.S."/>
            <person name="Bandarenka Y.V."/>
            <person name="Zhorov D.G."/>
            <person name="Warner D."/>
        </authorList>
    </citation>
    <scope>NUCLEOTIDE SEQUENCE [LARGE SCALE GENOMIC DNA]</scope>
    <source>
        <strain evidence="1">180601</strain>
        <tissue evidence="1">Whole Body</tissue>
    </source>
</reference>
<accession>A0A6G0YDE0</accession>
<evidence type="ECO:0000313" key="1">
    <source>
        <dbReference type="EMBL" id="KAF0753521.1"/>
    </source>
</evidence>
<comment type="caution">
    <text evidence="1">The sequence shown here is derived from an EMBL/GenBank/DDBJ whole genome shotgun (WGS) entry which is preliminary data.</text>
</comment>
<dbReference type="OrthoDB" id="6608825at2759"/>
<dbReference type="EMBL" id="VUJU01004706">
    <property type="protein sequence ID" value="KAF0753521.1"/>
    <property type="molecule type" value="Genomic_DNA"/>
</dbReference>
<dbReference type="AlphaFoldDB" id="A0A6G0YDE0"/>
<dbReference type="Proteomes" id="UP000478052">
    <property type="component" value="Unassembled WGS sequence"/>
</dbReference>